<dbReference type="InterPro" id="IPR011767">
    <property type="entry name" value="GLR_AS"/>
</dbReference>
<dbReference type="InterPro" id="IPR002109">
    <property type="entry name" value="Glutaredoxin"/>
</dbReference>
<keyword evidence="2" id="KW-0676">Redox-active center</keyword>
<evidence type="ECO:0000313" key="5">
    <source>
        <dbReference type="Proteomes" id="UP001224775"/>
    </source>
</evidence>
<dbReference type="Gene3D" id="3.40.30.10">
    <property type="entry name" value="Glutaredoxin"/>
    <property type="match status" value="1"/>
</dbReference>
<dbReference type="GO" id="GO:0015038">
    <property type="term" value="F:glutathione disulfide oxidoreductase activity"/>
    <property type="evidence" value="ECO:0007669"/>
    <property type="project" value="TreeGrafter"/>
</dbReference>
<dbReference type="CDD" id="cd03419">
    <property type="entry name" value="GRX_GRXh_1_2_like"/>
    <property type="match status" value="1"/>
</dbReference>
<reference evidence="4" key="1">
    <citation type="submission" date="2023-06" db="EMBL/GenBank/DDBJ databases">
        <title>Survivors Of The Sea: Transcriptome response of Skeletonema marinoi to long-term dormancy.</title>
        <authorList>
            <person name="Pinder M.I.M."/>
            <person name="Kourtchenko O."/>
            <person name="Robertson E.K."/>
            <person name="Larsson T."/>
            <person name="Maumus F."/>
            <person name="Osuna-Cruz C.M."/>
            <person name="Vancaester E."/>
            <person name="Stenow R."/>
            <person name="Vandepoele K."/>
            <person name="Ploug H."/>
            <person name="Bruchert V."/>
            <person name="Godhe A."/>
            <person name="Topel M."/>
        </authorList>
    </citation>
    <scope>NUCLEOTIDE SEQUENCE</scope>
    <source>
        <strain evidence="4">R05AC</strain>
    </source>
</reference>
<evidence type="ECO:0000313" key="4">
    <source>
        <dbReference type="EMBL" id="KAK1743314.1"/>
    </source>
</evidence>
<comment type="caution">
    <text evidence="4">The sequence shown here is derived from an EMBL/GenBank/DDBJ whole genome shotgun (WGS) entry which is preliminary data.</text>
</comment>
<evidence type="ECO:0000256" key="1">
    <source>
        <dbReference type="ARBA" id="ARBA00023157"/>
    </source>
</evidence>
<dbReference type="AlphaFoldDB" id="A0AAD8YD02"/>
<gene>
    <name evidence="4" type="ORF">QTG54_005935</name>
</gene>
<sequence>MAGTRNPTDANTMRKFIATLQLQRTKHNFTTPLITMKINTLTVVSSLVVLQNATAFAVPPLGQNVVARSSTTTALAMGNPIDGLFAFLKEGKVGLVKSLAGDYDAAAVQSKMDKLISDNNVLMFSFTTCPFCIKAKETLDEKGAKYTVVELDQVSDGKAIRAVMGESLGRTSVPAIWIKGTFIGGCNDGPLGGINTLNSNNQLDGMLKAAGAI</sequence>
<keyword evidence="5" id="KW-1185">Reference proteome</keyword>
<dbReference type="PANTHER" id="PTHR45694:SF18">
    <property type="entry name" value="GLUTAREDOXIN-1-RELATED"/>
    <property type="match status" value="1"/>
</dbReference>
<dbReference type="GO" id="GO:0005737">
    <property type="term" value="C:cytoplasm"/>
    <property type="evidence" value="ECO:0007669"/>
    <property type="project" value="TreeGrafter"/>
</dbReference>
<evidence type="ECO:0000256" key="2">
    <source>
        <dbReference type="ARBA" id="ARBA00023284"/>
    </source>
</evidence>
<dbReference type="PANTHER" id="PTHR45694">
    <property type="entry name" value="GLUTAREDOXIN 2"/>
    <property type="match status" value="1"/>
</dbReference>
<accession>A0AAD8YD02</accession>
<dbReference type="PRINTS" id="PR00160">
    <property type="entry name" value="GLUTAREDOXIN"/>
</dbReference>
<dbReference type="InterPro" id="IPR036249">
    <property type="entry name" value="Thioredoxin-like_sf"/>
</dbReference>
<dbReference type="SUPFAM" id="SSF52833">
    <property type="entry name" value="Thioredoxin-like"/>
    <property type="match status" value="1"/>
</dbReference>
<feature type="domain" description="Glutaredoxin" evidence="3">
    <location>
        <begin position="121"/>
        <end position="183"/>
    </location>
</feature>
<proteinExistence type="predicted"/>
<dbReference type="InterPro" id="IPR014025">
    <property type="entry name" value="Glutaredoxin_subgr"/>
</dbReference>
<dbReference type="GO" id="GO:0034599">
    <property type="term" value="P:cellular response to oxidative stress"/>
    <property type="evidence" value="ECO:0007669"/>
    <property type="project" value="TreeGrafter"/>
</dbReference>
<dbReference type="EMBL" id="JATAAI010000009">
    <property type="protein sequence ID" value="KAK1743314.1"/>
    <property type="molecule type" value="Genomic_DNA"/>
</dbReference>
<protein>
    <submittedName>
        <fullName evidence="4">Glutaredoxin</fullName>
    </submittedName>
</protein>
<keyword evidence="1" id="KW-1015">Disulfide bond</keyword>
<dbReference type="Proteomes" id="UP001224775">
    <property type="component" value="Unassembled WGS sequence"/>
</dbReference>
<dbReference type="PROSITE" id="PS00195">
    <property type="entry name" value="GLUTAREDOXIN_1"/>
    <property type="match status" value="1"/>
</dbReference>
<evidence type="ECO:0000259" key="3">
    <source>
        <dbReference type="Pfam" id="PF00462"/>
    </source>
</evidence>
<dbReference type="Pfam" id="PF00462">
    <property type="entry name" value="Glutaredoxin"/>
    <property type="match status" value="1"/>
</dbReference>
<dbReference type="PROSITE" id="PS51354">
    <property type="entry name" value="GLUTAREDOXIN_2"/>
    <property type="match status" value="1"/>
</dbReference>
<name>A0AAD8YD02_9STRA</name>
<organism evidence="4 5">
    <name type="scientific">Skeletonema marinoi</name>
    <dbReference type="NCBI Taxonomy" id="267567"/>
    <lineage>
        <taxon>Eukaryota</taxon>
        <taxon>Sar</taxon>
        <taxon>Stramenopiles</taxon>
        <taxon>Ochrophyta</taxon>
        <taxon>Bacillariophyta</taxon>
        <taxon>Coscinodiscophyceae</taxon>
        <taxon>Thalassiosirophycidae</taxon>
        <taxon>Thalassiosirales</taxon>
        <taxon>Skeletonemataceae</taxon>
        <taxon>Skeletonema</taxon>
        <taxon>Skeletonema marinoi-dohrnii complex</taxon>
    </lineage>
</organism>